<accession>A0AA95KHQ9</accession>
<proteinExistence type="predicted"/>
<reference evidence="1" key="1">
    <citation type="journal article" date="2023" name="Int. J. Mol. Sci.">
        <title>Metagenomics Revealed a New Genus 'Candidatus Thiocaldithrix dubininis' gen. nov., sp. nov. and a New Species 'Candidatus Thiothrix putei' sp. nov. in the Family Thiotrichaceae, Some Members of Which Have Traits of Both Na+- and H+-Motive Energetics.</title>
        <authorList>
            <person name="Ravin N.V."/>
            <person name="Muntyan M.S."/>
            <person name="Smolyakov D.D."/>
            <person name="Rudenko T.S."/>
            <person name="Beletsky A.V."/>
            <person name="Mardanov A.V."/>
            <person name="Grabovich M.Y."/>
        </authorList>
    </citation>
    <scope>NUCLEOTIDE SEQUENCE</scope>
    <source>
        <strain evidence="1">GKL-02</strain>
    </source>
</reference>
<dbReference type="Proteomes" id="UP001301326">
    <property type="component" value="Chromosome"/>
</dbReference>
<gene>
    <name evidence="1" type="ORF">QJT81_12900</name>
</gene>
<organism evidence="1">
    <name type="scientific">Candidatus Thiothrix putei</name>
    <dbReference type="NCBI Taxonomy" id="3080811"/>
    <lineage>
        <taxon>Bacteria</taxon>
        <taxon>Pseudomonadati</taxon>
        <taxon>Pseudomonadota</taxon>
        <taxon>Gammaproteobacteria</taxon>
        <taxon>Thiotrichales</taxon>
        <taxon>Thiotrichaceae</taxon>
        <taxon>Thiothrix</taxon>
    </lineage>
</organism>
<evidence type="ECO:0000313" key="1">
    <source>
        <dbReference type="EMBL" id="WGZ92746.1"/>
    </source>
</evidence>
<reference evidence="1" key="2">
    <citation type="submission" date="2023-04" db="EMBL/GenBank/DDBJ databases">
        <authorList>
            <person name="Beletskiy A.V."/>
            <person name="Mardanov A.V."/>
            <person name="Ravin N.V."/>
        </authorList>
    </citation>
    <scope>NUCLEOTIDE SEQUENCE</scope>
    <source>
        <strain evidence="1">GKL-02</strain>
    </source>
</reference>
<dbReference type="KEGG" id="tput:QJT81_12900"/>
<sequence>MNDNVFPGSVSYFLAAMSRRMRYLPDPEMAMTMAYRVLEHTKREDVGAIPAEKVHTLMDYLQSEITPATNLIAR</sequence>
<dbReference type="EMBL" id="CP124756">
    <property type="protein sequence ID" value="WGZ92746.1"/>
    <property type="molecule type" value="Genomic_DNA"/>
</dbReference>
<name>A0AA95KHQ9_9GAMM</name>
<dbReference type="AlphaFoldDB" id="A0AA95KHQ9"/>
<protein>
    <submittedName>
        <fullName evidence="1">Uncharacterized protein</fullName>
    </submittedName>
</protein>